<evidence type="ECO:0000256" key="4">
    <source>
        <dbReference type="ARBA" id="ARBA00022490"/>
    </source>
</evidence>
<feature type="domain" description="RecX second three-helical" evidence="6">
    <location>
        <begin position="109"/>
        <end position="146"/>
    </location>
</feature>
<keyword evidence="10" id="KW-1185">Reference proteome</keyword>
<organism evidence="9 10">
    <name type="scientific">Hathewaya proteolytica DSM 3090</name>
    <dbReference type="NCBI Taxonomy" id="1121331"/>
    <lineage>
        <taxon>Bacteria</taxon>
        <taxon>Bacillati</taxon>
        <taxon>Bacillota</taxon>
        <taxon>Clostridia</taxon>
        <taxon>Eubacteriales</taxon>
        <taxon>Clostridiaceae</taxon>
        <taxon>Hathewaya</taxon>
    </lineage>
</organism>
<proteinExistence type="inferred from homology"/>
<dbReference type="OrthoDB" id="5421057at2"/>
<dbReference type="NCBIfam" id="NF001058">
    <property type="entry name" value="PRK00117.4-1"/>
    <property type="match status" value="1"/>
</dbReference>
<dbReference type="InterPro" id="IPR053925">
    <property type="entry name" value="RecX_HTH_3rd"/>
</dbReference>
<evidence type="ECO:0000256" key="5">
    <source>
        <dbReference type="HAMAP-Rule" id="MF_01114"/>
    </source>
</evidence>
<evidence type="ECO:0000256" key="2">
    <source>
        <dbReference type="ARBA" id="ARBA00009695"/>
    </source>
</evidence>
<comment type="function">
    <text evidence="5">Modulates RecA activity.</text>
</comment>
<accession>A0A1M6SH32</accession>
<dbReference type="InterPro" id="IPR003783">
    <property type="entry name" value="Regulatory_RecX"/>
</dbReference>
<dbReference type="Proteomes" id="UP000183952">
    <property type="component" value="Unassembled WGS sequence"/>
</dbReference>
<dbReference type="InterPro" id="IPR053926">
    <property type="entry name" value="RecX_HTH_1st"/>
</dbReference>
<evidence type="ECO:0000256" key="3">
    <source>
        <dbReference type="ARBA" id="ARBA00018111"/>
    </source>
</evidence>
<evidence type="ECO:0000259" key="7">
    <source>
        <dbReference type="Pfam" id="PF21981"/>
    </source>
</evidence>
<keyword evidence="4 5" id="KW-0963">Cytoplasm</keyword>
<evidence type="ECO:0000313" key="10">
    <source>
        <dbReference type="Proteomes" id="UP000183952"/>
    </source>
</evidence>
<sequence>MENIITSIEIQKNNKERVNIYVDNSYFISCDSMLVYKKSLRKGQKVDLDLLKDIATEDNFSKAKNTALKYISRCLKTESEVVKKLERAGFDEGTSQRVIEYMKSYNFVDDVEYTRLFIKEKIKKYGVTKIKYDLRNKGVNEKIVEEQLNNNDLQEMDAVINQVASKKYQQLKSKHEDQYIVKRKLAQFLLGKGYEYELINRTISKVEGGEEE</sequence>
<comment type="subcellular location">
    <subcellularLocation>
        <location evidence="1 5">Cytoplasm</location>
    </subcellularLocation>
</comment>
<comment type="similarity">
    <text evidence="2 5">Belongs to the RecX family.</text>
</comment>
<dbReference type="AlphaFoldDB" id="A0A1M6SH32"/>
<dbReference type="InterPro" id="IPR053924">
    <property type="entry name" value="RecX_HTH_2nd"/>
</dbReference>
<gene>
    <name evidence="5" type="primary">recX</name>
    <name evidence="9" type="ORF">SAMN02745248_02548</name>
</gene>
<evidence type="ECO:0000259" key="6">
    <source>
        <dbReference type="Pfam" id="PF02631"/>
    </source>
</evidence>
<dbReference type="InterPro" id="IPR036388">
    <property type="entry name" value="WH-like_DNA-bd_sf"/>
</dbReference>
<dbReference type="Pfam" id="PF21982">
    <property type="entry name" value="RecX_HTH1"/>
    <property type="match status" value="1"/>
</dbReference>
<evidence type="ECO:0000256" key="1">
    <source>
        <dbReference type="ARBA" id="ARBA00004496"/>
    </source>
</evidence>
<name>A0A1M6SH32_9CLOT</name>
<dbReference type="PANTHER" id="PTHR33602:SF1">
    <property type="entry name" value="REGULATORY PROTEIN RECX FAMILY PROTEIN"/>
    <property type="match status" value="1"/>
</dbReference>
<feature type="domain" description="RecX first three-helical" evidence="8">
    <location>
        <begin position="63"/>
        <end position="101"/>
    </location>
</feature>
<dbReference type="STRING" id="1121331.SAMN02745248_02548"/>
<dbReference type="Pfam" id="PF21981">
    <property type="entry name" value="RecX_HTH3"/>
    <property type="match status" value="1"/>
</dbReference>
<dbReference type="Pfam" id="PF02631">
    <property type="entry name" value="RecX_HTH2"/>
    <property type="match status" value="1"/>
</dbReference>
<reference evidence="9 10" key="1">
    <citation type="submission" date="2016-11" db="EMBL/GenBank/DDBJ databases">
        <authorList>
            <person name="Jaros S."/>
            <person name="Januszkiewicz K."/>
            <person name="Wedrychowicz H."/>
        </authorList>
    </citation>
    <scope>NUCLEOTIDE SEQUENCE [LARGE SCALE GENOMIC DNA]</scope>
    <source>
        <strain evidence="9 10">DSM 3090</strain>
    </source>
</reference>
<dbReference type="HAMAP" id="MF_01114">
    <property type="entry name" value="RecX"/>
    <property type="match status" value="1"/>
</dbReference>
<dbReference type="RefSeq" id="WP_072904440.1">
    <property type="nucleotide sequence ID" value="NZ_FRAD01000028.1"/>
</dbReference>
<dbReference type="GO" id="GO:0006282">
    <property type="term" value="P:regulation of DNA repair"/>
    <property type="evidence" value="ECO:0007669"/>
    <property type="project" value="UniProtKB-UniRule"/>
</dbReference>
<evidence type="ECO:0000313" key="9">
    <source>
        <dbReference type="EMBL" id="SHK44072.1"/>
    </source>
</evidence>
<dbReference type="PANTHER" id="PTHR33602">
    <property type="entry name" value="REGULATORY PROTEIN RECX FAMILY PROTEIN"/>
    <property type="match status" value="1"/>
</dbReference>
<dbReference type="EMBL" id="FRAD01000028">
    <property type="protein sequence ID" value="SHK44072.1"/>
    <property type="molecule type" value="Genomic_DNA"/>
</dbReference>
<dbReference type="Gene3D" id="1.10.10.10">
    <property type="entry name" value="Winged helix-like DNA-binding domain superfamily/Winged helix DNA-binding domain"/>
    <property type="match status" value="3"/>
</dbReference>
<dbReference type="GO" id="GO:0005737">
    <property type="term" value="C:cytoplasm"/>
    <property type="evidence" value="ECO:0007669"/>
    <property type="project" value="UniProtKB-SubCell"/>
</dbReference>
<protein>
    <recommendedName>
        <fullName evidence="3 5">Regulatory protein RecX</fullName>
    </recommendedName>
</protein>
<evidence type="ECO:0000259" key="8">
    <source>
        <dbReference type="Pfam" id="PF21982"/>
    </source>
</evidence>
<feature type="domain" description="RecX third three-helical" evidence="7">
    <location>
        <begin position="158"/>
        <end position="202"/>
    </location>
</feature>